<gene>
    <name evidence="2" type="primary">swrC_2</name>
    <name evidence="2" type="ORF">Poly51_16850</name>
</gene>
<dbReference type="GO" id="GO:0042910">
    <property type="term" value="F:xenobiotic transmembrane transporter activity"/>
    <property type="evidence" value="ECO:0007669"/>
    <property type="project" value="TreeGrafter"/>
</dbReference>
<feature type="transmembrane region" description="Helical" evidence="1">
    <location>
        <begin position="442"/>
        <end position="462"/>
    </location>
</feature>
<feature type="transmembrane region" description="Helical" evidence="1">
    <location>
        <begin position="346"/>
        <end position="364"/>
    </location>
</feature>
<dbReference type="InterPro" id="IPR001036">
    <property type="entry name" value="Acrflvin-R"/>
</dbReference>
<keyword evidence="1" id="KW-0812">Transmembrane</keyword>
<dbReference type="RefSeq" id="WP_246114343.1">
    <property type="nucleotide sequence ID" value="NZ_SJPW01000002.1"/>
</dbReference>
<keyword evidence="3" id="KW-1185">Reference proteome</keyword>
<protein>
    <submittedName>
        <fullName evidence="2">Swarming motility protein SwrC</fullName>
    </submittedName>
</protein>
<feature type="transmembrane region" description="Helical" evidence="1">
    <location>
        <begin position="926"/>
        <end position="951"/>
    </location>
</feature>
<dbReference type="Gene3D" id="1.20.1640.10">
    <property type="entry name" value="Multidrug efflux transporter AcrB transmembrane domain"/>
    <property type="match status" value="2"/>
</dbReference>
<feature type="transmembrane region" description="Helical" evidence="1">
    <location>
        <begin position="474"/>
        <end position="501"/>
    </location>
</feature>
<sequence>MSDKTASQTNDWSTFFFRDNRAMLLLLGVVAVAGLTSIAVLPRMEDPVLSARVGLVATRMPGADAKRVENLITEPLEDRLQDVEEVKEIVSESRPGISTITVVLRDDIYDTDEVWSEIRGKIEDAITVLPPQASRPVFEELDVRAYALIVAVKWQRDDPPSWTLLRRYAKRLEDKLLAIKGTEVIERFADPGEEATVVIDPDQAAALGLDATSVAKQLSGSDAKGSVGFLRTTDQQLIMEMANQFEQSGRIADALIQSDGGGSMVRIGDIATITRGCPDPLPRFAMIDDRPSVALGVMVRKAQRIDLWRSDVQAALDDFADDLPTGLTIDLVLDQNKYVSQRLSSLASNLFVGVIAVVLVVLALMGWRSAIVVALALPLSGFTALFGLRLLQVPIHQMSITGMIIAIGLLIDNAIVAVDEVVTEMRSGRSPIEAVRASVRHLAIPLFGSTITTALAFAPIAMMPGPAGEFVGAIAISVILAISASLFFSLTVIPVVASKFVGRAPDERRKGNLLQRFLRNGFQSQTVGQRYRRVLEWLLEKPFRAIAVSAVLPIIGFGLFSQLSEQFFPAADRDQFHVELELPADATVAATQRASMAINPLLVDAGAKKISWFYGESAPVFYYNILGSRRGVANFGSAIVQMDSPDGLRDTLRSLQQSADAAVPGARVLMRQLEQGPPFNAPIEIRLFGPDLVRLQELGDEVRIALASVRDVTHTKSLLSETLPTVSLDVDEAAARLVGIQPADISTQLYGQLEGALAGQILEDTEQIPVRVRVGNERRGELSQIATMQLTTPSGLVPLASVADITIEPEIAVIPRRDRRRMNQVAGFISAGTLPADSLLEFQDRLARSGFQLPPGYELEYGGEASQRNDAVGNLMANVGVLMVMMIATLVLSFRSFRLAAVIMVVAVGSIGLGMIGLWIGGYPFGFMAIIGTMGLVGVAINDSIVVLASLREHEAGGRLSLDETVDVVYRCTRHVVATTLTTIAGFAPLIISGGKFWPPLAIAIAGGVSGATLMALCFVPATYRMLRKSERVATCVFVVRRPEHQDSPDPDIAASLLSHRAQ</sequence>
<dbReference type="PRINTS" id="PR00702">
    <property type="entry name" value="ACRIFLAVINRP"/>
</dbReference>
<dbReference type="SUPFAM" id="SSF82866">
    <property type="entry name" value="Multidrug efflux transporter AcrB transmembrane domain"/>
    <property type="match status" value="2"/>
</dbReference>
<organism evidence="2 3">
    <name type="scientific">Rubripirellula tenax</name>
    <dbReference type="NCBI Taxonomy" id="2528015"/>
    <lineage>
        <taxon>Bacteria</taxon>
        <taxon>Pseudomonadati</taxon>
        <taxon>Planctomycetota</taxon>
        <taxon>Planctomycetia</taxon>
        <taxon>Pirellulales</taxon>
        <taxon>Pirellulaceae</taxon>
        <taxon>Rubripirellula</taxon>
    </lineage>
</organism>
<keyword evidence="1" id="KW-1133">Transmembrane helix</keyword>
<dbReference type="Gene3D" id="3.30.2090.10">
    <property type="entry name" value="Multidrug efflux transporter AcrB TolC docking domain, DN and DC subdomains"/>
    <property type="match status" value="2"/>
</dbReference>
<dbReference type="Gene3D" id="3.30.70.1440">
    <property type="entry name" value="Multidrug efflux transporter AcrB pore domain"/>
    <property type="match status" value="1"/>
</dbReference>
<dbReference type="AlphaFoldDB" id="A0A5C6FBT5"/>
<keyword evidence="1" id="KW-0472">Membrane</keyword>
<feature type="transmembrane region" description="Helical" evidence="1">
    <location>
        <begin position="875"/>
        <end position="892"/>
    </location>
</feature>
<comment type="caution">
    <text evidence="2">The sequence shown here is derived from an EMBL/GenBank/DDBJ whole genome shotgun (WGS) entry which is preliminary data.</text>
</comment>
<feature type="transmembrane region" description="Helical" evidence="1">
    <location>
        <begin position="998"/>
        <end position="1022"/>
    </location>
</feature>
<dbReference type="InterPro" id="IPR027463">
    <property type="entry name" value="AcrB_DN_DC_subdom"/>
</dbReference>
<evidence type="ECO:0000313" key="3">
    <source>
        <dbReference type="Proteomes" id="UP000318288"/>
    </source>
</evidence>
<feature type="transmembrane region" description="Helical" evidence="1">
    <location>
        <begin position="542"/>
        <end position="560"/>
    </location>
</feature>
<accession>A0A5C6FBT5</accession>
<dbReference type="Gene3D" id="3.30.70.1430">
    <property type="entry name" value="Multidrug efflux transporter AcrB pore domain"/>
    <property type="match status" value="2"/>
</dbReference>
<dbReference type="SUPFAM" id="SSF82714">
    <property type="entry name" value="Multidrug efflux transporter AcrB TolC docking domain, DN and DC subdomains"/>
    <property type="match status" value="2"/>
</dbReference>
<dbReference type="Proteomes" id="UP000318288">
    <property type="component" value="Unassembled WGS sequence"/>
</dbReference>
<dbReference type="EMBL" id="SJPW01000002">
    <property type="protein sequence ID" value="TWU58905.1"/>
    <property type="molecule type" value="Genomic_DNA"/>
</dbReference>
<name>A0A5C6FBT5_9BACT</name>
<feature type="transmembrane region" description="Helical" evidence="1">
    <location>
        <begin position="972"/>
        <end position="992"/>
    </location>
</feature>
<feature type="transmembrane region" description="Helical" evidence="1">
    <location>
        <begin position="899"/>
        <end position="920"/>
    </location>
</feature>
<dbReference type="PANTHER" id="PTHR32063:SF18">
    <property type="entry name" value="CATION EFFLUX SYSTEM PROTEIN"/>
    <property type="match status" value="1"/>
</dbReference>
<feature type="transmembrane region" description="Helical" evidence="1">
    <location>
        <begin position="371"/>
        <end position="391"/>
    </location>
</feature>
<reference evidence="2 3" key="1">
    <citation type="submission" date="2019-02" db="EMBL/GenBank/DDBJ databases">
        <title>Deep-cultivation of Planctomycetes and their phenomic and genomic characterization uncovers novel biology.</title>
        <authorList>
            <person name="Wiegand S."/>
            <person name="Jogler M."/>
            <person name="Boedeker C."/>
            <person name="Pinto D."/>
            <person name="Vollmers J."/>
            <person name="Rivas-Marin E."/>
            <person name="Kohn T."/>
            <person name="Peeters S.H."/>
            <person name="Heuer A."/>
            <person name="Rast P."/>
            <person name="Oberbeckmann S."/>
            <person name="Bunk B."/>
            <person name="Jeske O."/>
            <person name="Meyerdierks A."/>
            <person name="Storesund J.E."/>
            <person name="Kallscheuer N."/>
            <person name="Luecker S."/>
            <person name="Lage O.M."/>
            <person name="Pohl T."/>
            <person name="Merkel B.J."/>
            <person name="Hornburger P."/>
            <person name="Mueller R.-W."/>
            <person name="Bruemmer F."/>
            <person name="Labrenz M."/>
            <person name="Spormann A.M."/>
            <person name="Op Den Camp H."/>
            <person name="Overmann J."/>
            <person name="Amann R."/>
            <person name="Jetten M.S.M."/>
            <person name="Mascher T."/>
            <person name="Medema M.H."/>
            <person name="Devos D.P."/>
            <person name="Kaster A.-K."/>
            <person name="Ovreas L."/>
            <person name="Rohde M."/>
            <person name="Galperin M.Y."/>
            <person name="Jogler C."/>
        </authorList>
    </citation>
    <scope>NUCLEOTIDE SEQUENCE [LARGE SCALE GENOMIC DNA]</scope>
    <source>
        <strain evidence="2 3">Poly51</strain>
    </source>
</reference>
<proteinExistence type="predicted"/>
<evidence type="ECO:0000256" key="1">
    <source>
        <dbReference type="SAM" id="Phobius"/>
    </source>
</evidence>
<dbReference type="SUPFAM" id="SSF82693">
    <property type="entry name" value="Multidrug efflux transporter AcrB pore domain, PN1, PN2, PC1 and PC2 subdomains"/>
    <property type="match status" value="2"/>
</dbReference>
<dbReference type="Pfam" id="PF00873">
    <property type="entry name" value="ACR_tran"/>
    <property type="match status" value="1"/>
</dbReference>
<feature type="transmembrane region" description="Helical" evidence="1">
    <location>
        <begin position="21"/>
        <end position="41"/>
    </location>
</feature>
<evidence type="ECO:0000313" key="2">
    <source>
        <dbReference type="EMBL" id="TWU58905.1"/>
    </source>
</evidence>
<dbReference type="PANTHER" id="PTHR32063">
    <property type="match status" value="1"/>
</dbReference>
<dbReference type="GO" id="GO:0005886">
    <property type="term" value="C:plasma membrane"/>
    <property type="evidence" value="ECO:0007669"/>
    <property type="project" value="TreeGrafter"/>
</dbReference>
<dbReference type="Gene3D" id="3.30.70.1320">
    <property type="entry name" value="Multidrug efflux transporter AcrB pore domain like"/>
    <property type="match status" value="1"/>
</dbReference>